<organism evidence="2 3">
    <name type="scientific">Kwoniella newhampshirensis</name>
    <dbReference type="NCBI Taxonomy" id="1651941"/>
    <lineage>
        <taxon>Eukaryota</taxon>
        <taxon>Fungi</taxon>
        <taxon>Dikarya</taxon>
        <taxon>Basidiomycota</taxon>
        <taxon>Agaricomycotina</taxon>
        <taxon>Tremellomycetes</taxon>
        <taxon>Tremellales</taxon>
        <taxon>Cryptococcaceae</taxon>
        <taxon>Kwoniella</taxon>
    </lineage>
</organism>
<evidence type="ECO:0000313" key="2">
    <source>
        <dbReference type="EMBL" id="KAK8850632.1"/>
    </source>
</evidence>
<comment type="caution">
    <text evidence="2">The sequence shown here is derived from an EMBL/GenBank/DDBJ whole genome shotgun (WGS) entry which is preliminary data.</text>
</comment>
<dbReference type="EMBL" id="JBCAWK010000008">
    <property type="protein sequence ID" value="KAK8850632.1"/>
    <property type="molecule type" value="Genomic_DNA"/>
</dbReference>
<feature type="compositionally biased region" description="Polar residues" evidence="1">
    <location>
        <begin position="694"/>
        <end position="703"/>
    </location>
</feature>
<keyword evidence="3" id="KW-1185">Reference proteome</keyword>
<dbReference type="KEGG" id="kne:92181809"/>
<dbReference type="RefSeq" id="XP_066802063.1">
    <property type="nucleotide sequence ID" value="XM_066947649.1"/>
</dbReference>
<feature type="region of interest" description="Disordered" evidence="1">
    <location>
        <begin position="33"/>
        <end position="200"/>
    </location>
</feature>
<feature type="compositionally biased region" description="Polar residues" evidence="1">
    <location>
        <begin position="349"/>
        <end position="375"/>
    </location>
</feature>
<feature type="compositionally biased region" description="Polar residues" evidence="1">
    <location>
        <begin position="72"/>
        <end position="99"/>
    </location>
</feature>
<dbReference type="Proteomes" id="UP001388673">
    <property type="component" value="Unassembled WGS sequence"/>
</dbReference>
<feature type="compositionally biased region" description="Low complexity" evidence="1">
    <location>
        <begin position="224"/>
        <end position="240"/>
    </location>
</feature>
<feature type="compositionally biased region" description="Polar residues" evidence="1">
    <location>
        <begin position="38"/>
        <end position="51"/>
    </location>
</feature>
<feature type="region of interest" description="Disordered" evidence="1">
    <location>
        <begin position="321"/>
        <end position="375"/>
    </location>
</feature>
<feature type="compositionally biased region" description="Pro residues" evidence="1">
    <location>
        <begin position="725"/>
        <end position="740"/>
    </location>
</feature>
<proteinExistence type="predicted"/>
<dbReference type="GeneID" id="92181809"/>
<gene>
    <name evidence="2" type="ORF">IAR55_004551</name>
</gene>
<feature type="compositionally biased region" description="Pro residues" evidence="1">
    <location>
        <begin position="53"/>
        <end position="69"/>
    </location>
</feature>
<feature type="compositionally biased region" description="Low complexity" evidence="1">
    <location>
        <begin position="141"/>
        <end position="156"/>
    </location>
</feature>
<evidence type="ECO:0000313" key="3">
    <source>
        <dbReference type="Proteomes" id="UP001388673"/>
    </source>
</evidence>
<feature type="compositionally biased region" description="Polar residues" evidence="1">
    <location>
        <begin position="633"/>
        <end position="645"/>
    </location>
</feature>
<sequence>MRQIWKICVRKDQVDKSSVSFCQSKSFADMSGLAHNGQPVSLFSGRSTQDMRSPPPPQPAFSRPPPLPSPSAQVTSHSAHAITSVTSTTVRSEPVSRNGNARPRSAGVSRFDDAEVGPHASLPAGAQAPHYVPSVKQADGRAMMSARRSNSATRRSPLAKVERSISASTPPMQTKPSQDFPHTPTAARPTQRRADSGTGQISEASAYAKAVAASLTPHKLEGASKSSTTSSPLTPASPSSRHFSRPLPATPNAASQKRVSPDANMQVSTSNKSGKSMVVGRTLSVKQATPDRQTPPAEAVSLHDKRMSSIPVNFDFPRSPTLPPLVDPRSGSKTPLDPVTKWGKDVVNHTGTPPLGSSQLPPRKSSVQGRRTVSSPLASPALKLNGKMSVTMSPTGTAGPFSPSRIRPRATLTFVLSHLQVQAALLPHLSINMFLSLTGASDKIRKRFTGEAVGRWIMKEWGMQMDREKGRTWPNLTVWEVESLLHDPATYSTYPAQWHNLLQHLCLSHTLIVLHLRQLPATFFPNPSPLPFDDEFAINAPALPFSNSLNSLSSQLPRSRMGSAAGSDSGSLAPSTKMPRQERLVEIIMPEPLAAQTTEEPKPFTIDNKPRRRGSISSLASAASMTFGRRRSNSTSTEGRASLSTGVAAAPIPSGKAALPPVSYPSAKRYAFKRHGEPTRSRTSSESGRPGSIFSVQSSPSLSQHHRMSSAYSSRGSFAVDRNAPPVPGFPNGLPIPPPIGGLGQRASFASSDAGRSSRRSDNGGNSPGGLIRRDANTPPPIRAEPAFDRPLPFVAGRVPILRVFVPLSDRVQRWPSAEGAAAAVRELEKCGALRRMKLGDLVVNTAIRQPKTTEHILIYVPFVRHLLVPLDYTFSPTGHLPVCLDAFSLAPSYYYPFLPAPQVIFLDLTPYADQAMQSLRLAFDRRDVTVASGARLSAKRYLHVAGFEIRPGDRAALEWQGMVSLEAEGTAEGRSDMERRLIGLGGAQPLMGPWEVVREKCMLGSIWLRLVRLQVQQ</sequence>
<feature type="compositionally biased region" description="Polar residues" evidence="1">
    <location>
        <begin position="252"/>
        <end position="274"/>
    </location>
</feature>
<name>A0AAW0YXZ0_9TREE</name>
<feature type="compositionally biased region" description="Low complexity" evidence="1">
    <location>
        <begin position="746"/>
        <end position="755"/>
    </location>
</feature>
<feature type="compositionally biased region" description="Polar residues" evidence="1">
    <location>
        <begin position="165"/>
        <end position="177"/>
    </location>
</feature>
<feature type="compositionally biased region" description="Low complexity" evidence="1">
    <location>
        <begin position="554"/>
        <end position="575"/>
    </location>
</feature>
<feature type="region of interest" description="Disordered" evidence="1">
    <location>
        <begin position="219"/>
        <end position="278"/>
    </location>
</feature>
<reference evidence="2 3" key="1">
    <citation type="journal article" date="2024" name="bioRxiv">
        <title>Comparative genomics of Cryptococcus and Kwoniella reveals pathogenesis evolution and contrasting karyotype dynamics via intercentromeric recombination or chromosome fusion.</title>
        <authorList>
            <person name="Coelho M.A."/>
            <person name="David-Palma M."/>
            <person name="Shea T."/>
            <person name="Bowers K."/>
            <person name="McGinley-Smith S."/>
            <person name="Mohammad A.W."/>
            <person name="Gnirke A."/>
            <person name="Yurkov A.M."/>
            <person name="Nowrousian M."/>
            <person name="Sun S."/>
            <person name="Cuomo C.A."/>
            <person name="Heitman J."/>
        </authorList>
    </citation>
    <scope>NUCLEOTIDE SEQUENCE [LARGE SCALE GENOMIC DNA]</scope>
    <source>
        <strain evidence="2 3">CBS 13917</strain>
    </source>
</reference>
<accession>A0AAW0YXZ0</accession>
<feature type="region of interest" description="Disordered" evidence="1">
    <location>
        <begin position="554"/>
        <end position="787"/>
    </location>
</feature>
<dbReference type="AlphaFoldDB" id="A0AAW0YXZ0"/>
<evidence type="ECO:0000256" key="1">
    <source>
        <dbReference type="SAM" id="MobiDB-lite"/>
    </source>
</evidence>
<protein>
    <submittedName>
        <fullName evidence="2">Uncharacterized protein</fullName>
    </submittedName>
</protein>
<feature type="compositionally biased region" description="Polar residues" evidence="1">
    <location>
        <begin position="615"/>
        <end position="624"/>
    </location>
</feature>